<protein>
    <submittedName>
        <fullName evidence="1">Effector protein</fullName>
    </submittedName>
</protein>
<dbReference type="RefSeq" id="WP_097097542.1">
    <property type="nucleotide sequence ID" value="NZ_OCMY01000001.1"/>
</dbReference>
<dbReference type="AlphaFoldDB" id="A0A286C046"/>
<keyword evidence="2" id="KW-1185">Reference proteome</keyword>
<dbReference type="EMBL" id="OCMY01000001">
    <property type="protein sequence ID" value="SOD39774.1"/>
    <property type="molecule type" value="Genomic_DNA"/>
</dbReference>
<sequence>MLITNSSYMPNVEIHHHNQDELKKTEAALKKIGSKLKGFLMLSEINNMAQGQTKIRIIPTLYGESTTSSALTESQRKIFPNPDPDNISSQKWEDSIGNRINSIHAIGGNETGTSAIVNWNIREYVHINNSGDSIVSKNSKYSFVTLAHELVHAYWIMRGEGLVVGVDSNGIANMEEWRAMGINNYYNEIFSENSIRQEHGLPMRIRYIPSNIS</sequence>
<accession>A0A286C046</accession>
<evidence type="ECO:0000313" key="2">
    <source>
        <dbReference type="Proteomes" id="UP000219271"/>
    </source>
</evidence>
<evidence type="ECO:0000313" key="1">
    <source>
        <dbReference type="EMBL" id="SOD39774.1"/>
    </source>
</evidence>
<name>A0A286C046_9GAMM</name>
<dbReference type="OrthoDB" id="8821494at2"/>
<gene>
    <name evidence="1" type="ORF">SAMN06273570_4228</name>
</gene>
<dbReference type="InterPro" id="IPR028208">
    <property type="entry name" value="Effector_pro_NleD-like"/>
</dbReference>
<dbReference type="Pfam" id="PF14891">
    <property type="entry name" value="Peptidase_M91"/>
    <property type="match status" value="1"/>
</dbReference>
<dbReference type="Proteomes" id="UP000219271">
    <property type="component" value="Unassembled WGS sequence"/>
</dbReference>
<reference evidence="2" key="1">
    <citation type="submission" date="2017-09" db="EMBL/GenBank/DDBJ databases">
        <authorList>
            <person name="Varghese N."/>
            <person name="Submissions S."/>
        </authorList>
    </citation>
    <scope>NUCLEOTIDE SEQUENCE [LARGE SCALE GENOMIC DNA]</scope>
    <source>
        <strain evidence="2">JKS000234</strain>
    </source>
</reference>
<organism evidence="1 2">
    <name type="scientific">Candidatus Pantoea floridensis</name>
    <dbReference type="NCBI Taxonomy" id="1938870"/>
    <lineage>
        <taxon>Bacteria</taxon>
        <taxon>Pseudomonadati</taxon>
        <taxon>Pseudomonadota</taxon>
        <taxon>Gammaproteobacteria</taxon>
        <taxon>Enterobacterales</taxon>
        <taxon>Erwiniaceae</taxon>
        <taxon>Pantoea</taxon>
    </lineage>
</organism>
<proteinExistence type="predicted"/>